<dbReference type="Gene3D" id="3.40.50.2300">
    <property type="match status" value="2"/>
</dbReference>
<gene>
    <name evidence="5" type="ORF">HNP76_002581</name>
</gene>
<name>A0A7W8GBA0_9SPIR</name>
<keyword evidence="2 3" id="KW-0732">Signal</keyword>
<feature type="signal peptide" evidence="3">
    <location>
        <begin position="1"/>
        <end position="19"/>
    </location>
</feature>
<dbReference type="PROSITE" id="PS51257">
    <property type="entry name" value="PROKAR_LIPOPROTEIN"/>
    <property type="match status" value="1"/>
</dbReference>
<dbReference type="EMBL" id="JACHFQ010000008">
    <property type="protein sequence ID" value="MBB5227185.1"/>
    <property type="molecule type" value="Genomic_DNA"/>
</dbReference>
<dbReference type="AlphaFoldDB" id="A0A7W8GBA0"/>
<dbReference type="PANTHER" id="PTHR30483">
    <property type="entry name" value="LEUCINE-SPECIFIC-BINDING PROTEIN"/>
    <property type="match status" value="1"/>
</dbReference>
<evidence type="ECO:0000313" key="6">
    <source>
        <dbReference type="Proteomes" id="UP000518887"/>
    </source>
</evidence>
<evidence type="ECO:0000313" key="5">
    <source>
        <dbReference type="EMBL" id="MBB5227185.1"/>
    </source>
</evidence>
<dbReference type="SUPFAM" id="SSF53822">
    <property type="entry name" value="Periplasmic binding protein-like I"/>
    <property type="match status" value="1"/>
</dbReference>
<evidence type="ECO:0000256" key="2">
    <source>
        <dbReference type="ARBA" id="ARBA00022729"/>
    </source>
</evidence>
<dbReference type="InterPro" id="IPR028082">
    <property type="entry name" value="Peripla_BP_I"/>
</dbReference>
<organism evidence="5 6">
    <name type="scientific">Treponema ruminis</name>
    <dbReference type="NCBI Taxonomy" id="744515"/>
    <lineage>
        <taxon>Bacteria</taxon>
        <taxon>Pseudomonadati</taxon>
        <taxon>Spirochaetota</taxon>
        <taxon>Spirochaetia</taxon>
        <taxon>Spirochaetales</taxon>
        <taxon>Treponemataceae</taxon>
        <taxon>Treponema</taxon>
    </lineage>
</organism>
<protein>
    <submittedName>
        <fullName evidence="5">Branched-chain amino acid transport system substrate-binding protein</fullName>
    </submittedName>
</protein>
<proteinExistence type="inferred from homology"/>
<dbReference type="Proteomes" id="UP000518887">
    <property type="component" value="Unassembled WGS sequence"/>
</dbReference>
<comment type="caution">
    <text evidence="5">The sequence shown here is derived from an EMBL/GenBank/DDBJ whole genome shotgun (WGS) entry which is preliminary data.</text>
</comment>
<reference evidence="5 6" key="1">
    <citation type="submission" date="2020-08" db="EMBL/GenBank/DDBJ databases">
        <title>Genomic Encyclopedia of Type Strains, Phase IV (KMG-IV): sequencing the most valuable type-strain genomes for metagenomic binning, comparative biology and taxonomic classification.</title>
        <authorList>
            <person name="Goeker M."/>
        </authorList>
    </citation>
    <scope>NUCLEOTIDE SEQUENCE [LARGE SCALE GENOMIC DNA]</scope>
    <source>
        <strain evidence="5 6">DSM 103462</strain>
    </source>
</reference>
<dbReference type="PANTHER" id="PTHR30483:SF6">
    <property type="entry name" value="PERIPLASMIC BINDING PROTEIN OF ABC TRANSPORTER FOR NATURAL AMINO ACIDS"/>
    <property type="match status" value="1"/>
</dbReference>
<feature type="domain" description="Leucine-binding protein" evidence="4">
    <location>
        <begin position="55"/>
        <end position="347"/>
    </location>
</feature>
<keyword evidence="6" id="KW-1185">Reference proteome</keyword>
<evidence type="ECO:0000256" key="1">
    <source>
        <dbReference type="ARBA" id="ARBA00010062"/>
    </source>
</evidence>
<dbReference type="InterPro" id="IPR028081">
    <property type="entry name" value="Leu-bd"/>
</dbReference>
<comment type="similarity">
    <text evidence="1">Belongs to the leucine-binding protein family.</text>
</comment>
<evidence type="ECO:0000259" key="4">
    <source>
        <dbReference type="Pfam" id="PF13458"/>
    </source>
</evidence>
<sequence length="387" mass="43318">MKKYSFLLYILLSFSFAFFSSCKSDDPIKSRQAAINRLFKNGSVKIAIANSFEQNQTKMWEGALLAQEKINAEGLLPGRLELVKFDDGGTSISGMSTAYQIASDEEICAVVGHGYSDISLPCSLIYQYYGILTFNFISTIHALTERNNPLIFSNMPSDSKFGEEIARLCDKEGFKNVIIYYLENTSGTSLSNAFEINCSKRGIAVVSRDSYDITTSEQEFERMAKRWKNNFLFDAIFLAGRMPLIQQIISILRENGINCPIVGSDPFDDPLLTDQLGPSENGKIFAVSNYDVESQNPRFKEFYSSFKEKFGGEPDQETLQAYDALMVLANAIKMADSATPNDIAGILHRYIWLEAAGSYTFDQNGAVQKRKLTTKVFNNGKFIKLAD</sequence>
<feature type="chain" id="PRO_5030629954" evidence="3">
    <location>
        <begin position="20"/>
        <end position="387"/>
    </location>
</feature>
<dbReference type="RefSeq" id="WP_184661163.1">
    <property type="nucleotide sequence ID" value="NZ_JACHFQ010000008.1"/>
</dbReference>
<accession>A0A7W8GBA0</accession>
<dbReference type="InterPro" id="IPR051010">
    <property type="entry name" value="BCAA_transport"/>
</dbReference>
<dbReference type="Pfam" id="PF13458">
    <property type="entry name" value="Peripla_BP_6"/>
    <property type="match status" value="1"/>
</dbReference>
<evidence type="ECO:0000256" key="3">
    <source>
        <dbReference type="SAM" id="SignalP"/>
    </source>
</evidence>